<dbReference type="AlphaFoldDB" id="A0AAW2CLS9"/>
<evidence type="ECO:0000313" key="1">
    <source>
        <dbReference type="EMBL" id="KAK9999021.1"/>
    </source>
</evidence>
<keyword evidence="2" id="KW-1185">Reference proteome</keyword>
<comment type="caution">
    <text evidence="1">The sequence shown here is derived from an EMBL/GenBank/DDBJ whole genome shotgun (WGS) entry which is preliminary data.</text>
</comment>
<proteinExistence type="predicted"/>
<protein>
    <submittedName>
        <fullName evidence="1">Uncharacterized protein</fullName>
    </submittedName>
</protein>
<sequence length="127" mass="15145">MEEHSDILKKMGSHLTKLEEAKLKKAAHVEIPDDEEVEGWDERDKVDYERNKQFEKLTMETMVMKEKMEKMQLAFPMEEYSDVLKKMGIRLTKLEEAKLKKAAHVEIPNDKEMKGWDERDKADYERN</sequence>
<accession>A0AAW2CLS9</accession>
<dbReference type="EMBL" id="JAZDWU010000006">
    <property type="protein sequence ID" value="KAK9999021.1"/>
    <property type="molecule type" value="Genomic_DNA"/>
</dbReference>
<gene>
    <name evidence="1" type="ORF">SO802_018624</name>
</gene>
<evidence type="ECO:0000313" key="2">
    <source>
        <dbReference type="Proteomes" id="UP001459277"/>
    </source>
</evidence>
<reference evidence="1 2" key="1">
    <citation type="submission" date="2024-01" db="EMBL/GenBank/DDBJ databases">
        <title>A telomere-to-telomere, gap-free genome of sweet tea (Lithocarpus litseifolius).</title>
        <authorList>
            <person name="Zhou J."/>
        </authorList>
    </citation>
    <scope>NUCLEOTIDE SEQUENCE [LARGE SCALE GENOMIC DNA]</scope>
    <source>
        <strain evidence="1">Zhou-2022a</strain>
        <tissue evidence="1">Leaf</tissue>
    </source>
</reference>
<organism evidence="1 2">
    <name type="scientific">Lithocarpus litseifolius</name>
    <dbReference type="NCBI Taxonomy" id="425828"/>
    <lineage>
        <taxon>Eukaryota</taxon>
        <taxon>Viridiplantae</taxon>
        <taxon>Streptophyta</taxon>
        <taxon>Embryophyta</taxon>
        <taxon>Tracheophyta</taxon>
        <taxon>Spermatophyta</taxon>
        <taxon>Magnoliopsida</taxon>
        <taxon>eudicotyledons</taxon>
        <taxon>Gunneridae</taxon>
        <taxon>Pentapetalae</taxon>
        <taxon>rosids</taxon>
        <taxon>fabids</taxon>
        <taxon>Fagales</taxon>
        <taxon>Fagaceae</taxon>
        <taxon>Lithocarpus</taxon>
    </lineage>
</organism>
<name>A0AAW2CLS9_9ROSI</name>
<dbReference type="Proteomes" id="UP001459277">
    <property type="component" value="Unassembled WGS sequence"/>
</dbReference>